<gene>
    <name evidence="3" type="ORF">ACFQV2_36810</name>
</gene>
<organism evidence="3 4">
    <name type="scientific">Actinokineospora soli</name>
    <dbReference type="NCBI Taxonomy" id="1048753"/>
    <lineage>
        <taxon>Bacteria</taxon>
        <taxon>Bacillati</taxon>
        <taxon>Actinomycetota</taxon>
        <taxon>Actinomycetes</taxon>
        <taxon>Pseudonocardiales</taxon>
        <taxon>Pseudonocardiaceae</taxon>
        <taxon>Actinokineospora</taxon>
    </lineage>
</organism>
<dbReference type="Proteomes" id="UP001596512">
    <property type="component" value="Unassembled WGS sequence"/>
</dbReference>
<feature type="region of interest" description="Disordered" evidence="1">
    <location>
        <begin position="70"/>
        <end position="99"/>
    </location>
</feature>
<feature type="transmembrane region" description="Helical" evidence="2">
    <location>
        <begin position="39"/>
        <end position="61"/>
    </location>
</feature>
<accession>A0ABW2TZE4</accession>
<name>A0ABW2TZE4_9PSEU</name>
<evidence type="ECO:0000256" key="1">
    <source>
        <dbReference type="SAM" id="MobiDB-lite"/>
    </source>
</evidence>
<keyword evidence="2" id="KW-0812">Transmembrane</keyword>
<keyword evidence="2" id="KW-1133">Transmembrane helix</keyword>
<proteinExistence type="predicted"/>
<sequence>MDENELRRAFARVMDDNPPPMDPDAALERARADLRRRKNLLLGGGAAAAVAVIAAGAFAVAGVTGAGPLEPAAGPRPAPGSTAPDWPDGQDDRTASEGPHHARGLELLDLATAALPAGLGSPDLEWTEERHGPTRAHQAQYADSGAWEYMVTMPVGADGRYGTLLVEVHTPGNADPADPCGLAQDLWGMGGECAVRDVGGKQVGLVLTPTGDDRFEQWAAYRHPDGTTVSIAQARAFDGVAEPGLAQPPLTVDQLLDLVTDNRFALG</sequence>
<evidence type="ECO:0000313" key="4">
    <source>
        <dbReference type="Proteomes" id="UP001596512"/>
    </source>
</evidence>
<dbReference type="EMBL" id="JBHTEY010000004">
    <property type="protein sequence ID" value="MFC7618126.1"/>
    <property type="molecule type" value="Genomic_DNA"/>
</dbReference>
<evidence type="ECO:0000313" key="3">
    <source>
        <dbReference type="EMBL" id="MFC7618126.1"/>
    </source>
</evidence>
<feature type="compositionally biased region" description="Basic and acidic residues" evidence="1">
    <location>
        <begin position="90"/>
        <end position="99"/>
    </location>
</feature>
<protein>
    <submittedName>
        <fullName evidence="3">Uncharacterized protein</fullName>
    </submittedName>
</protein>
<evidence type="ECO:0000256" key="2">
    <source>
        <dbReference type="SAM" id="Phobius"/>
    </source>
</evidence>
<comment type="caution">
    <text evidence="3">The sequence shown here is derived from an EMBL/GenBank/DDBJ whole genome shotgun (WGS) entry which is preliminary data.</text>
</comment>
<keyword evidence="4" id="KW-1185">Reference proteome</keyword>
<keyword evidence="2" id="KW-0472">Membrane</keyword>
<reference evidence="4" key="1">
    <citation type="journal article" date="2019" name="Int. J. Syst. Evol. Microbiol.">
        <title>The Global Catalogue of Microorganisms (GCM) 10K type strain sequencing project: providing services to taxonomists for standard genome sequencing and annotation.</title>
        <authorList>
            <consortium name="The Broad Institute Genomics Platform"/>
            <consortium name="The Broad Institute Genome Sequencing Center for Infectious Disease"/>
            <person name="Wu L."/>
            <person name="Ma J."/>
        </authorList>
    </citation>
    <scope>NUCLEOTIDE SEQUENCE [LARGE SCALE GENOMIC DNA]</scope>
    <source>
        <strain evidence="4">JCM 17695</strain>
    </source>
</reference>